<name>A0ABW1VRI2_9GAMM</name>
<dbReference type="InterPro" id="IPR018076">
    <property type="entry name" value="T2SS_GspF_dom"/>
</dbReference>
<evidence type="ECO:0000256" key="3">
    <source>
        <dbReference type="ARBA" id="ARBA00022475"/>
    </source>
</evidence>
<keyword evidence="4" id="KW-0997">Cell inner membrane</keyword>
<evidence type="ECO:0000256" key="5">
    <source>
        <dbReference type="ARBA" id="ARBA00022692"/>
    </source>
</evidence>
<dbReference type="Proteomes" id="UP001596215">
    <property type="component" value="Unassembled WGS sequence"/>
</dbReference>
<dbReference type="Gene3D" id="1.20.81.30">
    <property type="entry name" value="Type II secretion system (T2SS), domain F"/>
    <property type="match status" value="1"/>
</dbReference>
<evidence type="ECO:0000259" key="9">
    <source>
        <dbReference type="Pfam" id="PF00482"/>
    </source>
</evidence>
<evidence type="ECO:0000313" key="10">
    <source>
        <dbReference type="EMBL" id="MFC6362477.1"/>
    </source>
</evidence>
<dbReference type="RefSeq" id="WP_212709344.1">
    <property type="nucleotide sequence ID" value="NZ_BAAAFW010000029.1"/>
</dbReference>
<evidence type="ECO:0000256" key="4">
    <source>
        <dbReference type="ARBA" id="ARBA00022519"/>
    </source>
</evidence>
<organism evidence="10 11">
    <name type="scientific">Tatumella punctata</name>
    <dbReference type="NCBI Taxonomy" id="399969"/>
    <lineage>
        <taxon>Bacteria</taxon>
        <taxon>Pseudomonadati</taxon>
        <taxon>Pseudomonadota</taxon>
        <taxon>Gammaproteobacteria</taxon>
        <taxon>Enterobacterales</taxon>
        <taxon>Erwiniaceae</taxon>
        <taxon>Tatumella</taxon>
    </lineage>
</organism>
<evidence type="ECO:0000256" key="7">
    <source>
        <dbReference type="ARBA" id="ARBA00023136"/>
    </source>
</evidence>
<proteinExistence type="inferred from homology"/>
<keyword evidence="5 8" id="KW-0812">Transmembrane</keyword>
<dbReference type="InterPro" id="IPR042094">
    <property type="entry name" value="T2SS_GspF_sf"/>
</dbReference>
<keyword evidence="7 8" id="KW-0472">Membrane</keyword>
<dbReference type="EMBL" id="JBHSUC010000011">
    <property type="protein sequence ID" value="MFC6362477.1"/>
    <property type="molecule type" value="Genomic_DNA"/>
</dbReference>
<evidence type="ECO:0000256" key="8">
    <source>
        <dbReference type="SAM" id="Phobius"/>
    </source>
</evidence>
<keyword evidence="3" id="KW-1003">Cell membrane</keyword>
<evidence type="ECO:0000256" key="2">
    <source>
        <dbReference type="ARBA" id="ARBA00005745"/>
    </source>
</evidence>
<evidence type="ECO:0000256" key="6">
    <source>
        <dbReference type="ARBA" id="ARBA00022989"/>
    </source>
</evidence>
<comment type="subcellular location">
    <subcellularLocation>
        <location evidence="1">Cell inner membrane</location>
        <topology evidence="1">Multi-pass membrane protein</topology>
    </subcellularLocation>
</comment>
<dbReference type="PANTHER" id="PTHR30012:SF7">
    <property type="entry name" value="PROTEIN TRANSPORT PROTEIN HOFC HOMOLOG"/>
    <property type="match status" value="1"/>
</dbReference>
<comment type="similarity">
    <text evidence="2">Belongs to the GSP F family.</text>
</comment>
<gene>
    <name evidence="10" type="ORF">ACFP73_10275</name>
</gene>
<feature type="transmembrane region" description="Helical" evidence="8">
    <location>
        <begin position="191"/>
        <end position="209"/>
    </location>
</feature>
<dbReference type="PANTHER" id="PTHR30012">
    <property type="entry name" value="GENERAL SECRETION PATHWAY PROTEIN"/>
    <property type="match status" value="1"/>
</dbReference>
<feature type="domain" description="Type II secretion system protein GspF" evidence="9">
    <location>
        <begin position="91"/>
        <end position="210"/>
    </location>
</feature>
<sequence>MLLWVLPEFAAIYRSSDTPLPAFTRQLINLSDFLLSVAPAVLVLTVILTAFWRTARKHFPDWIVTEQRLLLKVPLAGCLWQAAVLARIFSVLALTQRAGLPLREGLTITQNLHGRGLWQQALCALQQHIEQGQPLSSGLRLRNEFPQLCYLLTRLGEQTGASDILFVRLADWFENIVRQKAGSLAASVEPVMLIITAIITGSIVIAMYLPMFSLGDALF</sequence>
<reference evidence="11" key="1">
    <citation type="journal article" date="2019" name="Int. J. Syst. Evol. Microbiol.">
        <title>The Global Catalogue of Microorganisms (GCM) 10K type strain sequencing project: providing services to taxonomists for standard genome sequencing and annotation.</title>
        <authorList>
            <consortium name="The Broad Institute Genomics Platform"/>
            <consortium name="The Broad Institute Genome Sequencing Center for Infectious Disease"/>
            <person name="Wu L."/>
            <person name="Ma J."/>
        </authorList>
    </citation>
    <scope>NUCLEOTIDE SEQUENCE [LARGE SCALE GENOMIC DNA]</scope>
    <source>
        <strain evidence="11">CGMCC 4.1530</strain>
    </source>
</reference>
<accession>A0ABW1VRI2</accession>
<evidence type="ECO:0000256" key="1">
    <source>
        <dbReference type="ARBA" id="ARBA00004429"/>
    </source>
</evidence>
<protein>
    <submittedName>
        <fullName evidence="10">Type II secretion system F family protein</fullName>
    </submittedName>
</protein>
<evidence type="ECO:0000313" key="11">
    <source>
        <dbReference type="Proteomes" id="UP001596215"/>
    </source>
</evidence>
<keyword evidence="6 8" id="KW-1133">Transmembrane helix</keyword>
<keyword evidence="11" id="KW-1185">Reference proteome</keyword>
<feature type="transmembrane region" description="Helical" evidence="8">
    <location>
        <begin position="33"/>
        <end position="52"/>
    </location>
</feature>
<comment type="caution">
    <text evidence="10">The sequence shown here is derived from an EMBL/GenBank/DDBJ whole genome shotgun (WGS) entry which is preliminary data.</text>
</comment>
<dbReference type="InterPro" id="IPR003004">
    <property type="entry name" value="GspF/PilC"/>
</dbReference>
<dbReference type="Pfam" id="PF00482">
    <property type="entry name" value="T2SSF"/>
    <property type="match status" value="1"/>
</dbReference>